<feature type="compositionally biased region" description="Polar residues" evidence="1">
    <location>
        <begin position="469"/>
        <end position="492"/>
    </location>
</feature>
<organism evidence="3 4">
    <name type="scientific">Dendrobium thyrsiflorum</name>
    <name type="common">Pinecone-like raceme dendrobium</name>
    <name type="synonym">Orchid</name>
    <dbReference type="NCBI Taxonomy" id="117978"/>
    <lineage>
        <taxon>Eukaryota</taxon>
        <taxon>Viridiplantae</taxon>
        <taxon>Streptophyta</taxon>
        <taxon>Embryophyta</taxon>
        <taxon>Tracheophyta</taxon>
        <taxon>Spermatophyta</taxon>
        <taxon>Magnoliopsida</taxon>
        <taxon>Liliopsida</taxon>
        <taxon>Asparagales</taxon>
        <taxon>Orchidaceae</taxon>
        <taxon>Epidendroideae</taxon>
        <taxon>Malaxideae</taxon>
        <taxon>Dendrobiinae</taxon>
        <taxon>Dendrobium</taxon>
    </lineage>
</organism>
<proteinExistence type="predicted"/>
<feature type="compositionally biased region" description="Low complexity" evidence="1">
    <location>
        <begin position="159"/>
        <end position="172"/>
    </location>
</feature>
<feature type="compositionally biased region" description="Low complexity" evidence="1">
    <location>
        <begin position="493"/>
        <end position="503"/>
    </location>
</feature>
<feature type="compositionally biased region" description="Polar residues" evidence="1">
    <location>
        <begin position="528"/>
        <end position="542"/>
    </location>
</feature>
<evidence type="ECO:0000313" key="4">
    <source>
        <dbReference type="Proteomes" id="UP001552299"/>
    </source>
</evidence>
<dbReference type="PANTHER" id="PTHR47770:SF1">
    <property type="entry name" value="PLANT UBX DOMAIN-CONTAINING PROTEIN 11"/>
    <property type="match status" value="1"/>
</dbReference>
<dbReference type="InterPro" id="IPR001012">
    <property type="entry name" value="UBX_dom"/>
</dbReference>
<reference evidence="3 4" key="1">
    <citation type="journal article" date="2024" name="Plant Biotechnol. J.">
        <title>Dendrobium thyrsiflorum genome and its molecular insights into genes involved in important horticultural traits.</title>
        <authorList>
            <person name="Chen B."/>
            <person name="Wang J.Y."/>
            <person name="Zheng P.J."/>
            <person name="Li K.L."/>
            <person name="Liang Y.M."/>
            <person name="Chen X.F."/>
            <person name="Zhang C."/>
            <person name="Zhao X."/>
            <person name="He X."/>
            <person name="Zhang G.Q."/>
            <person name="Liu Z.J."/>
            <person name="Xu Q."/>
        </authorList>
    </citation>
    <scope>NUCLEOTIDE SEQUENCE [LARGE SCALE GENOMIC DNA]</scope>
    <source>
        <strain evidence="3">GZMU011</strain>
    </source>
</reference>
<dbReference type="PROSITE" id="PS50033">
    <property type="entry name" value="UBX"/>
    <property type="match status" value="1"/>
</dbReference>
<evidence type="ECO:0000313" key="3">
    <source>
        <dbReference type="EMBL" id="KAL0903839.1"/>
    </source>
</evidence>
<accession>A0ABD0TW35</accession>
<name>A0ABD0TW35_DENTH</name>
<keyword evidence="4" id="KW-1185">Reference proteome</keyword>
<evidence type="ECO:0000259" key="2">
    <source>
        <dbReference type="PROSITE" id="PS50033"/>
    </source>
</evidence>
<feature type="region of interest" description="Disordered" evidence="1">
    <location>
        <begin position="446"/>
        <end position="542"/>
    </location>
</feature>
<dbReference type="CDD" id="cd01767">
    <property type="entry name" value="UBX"/>
    <property type="match status" value="1"/>
</dbReference>
<comment type="caution">
    <text evidence="3">The sequence shown here is derived from an EMBL/GenBank/DDBJ whole genome shotgun (WGS) entry which is preliminary data.</text>
</comment>
<dbReference type="Gene3D" id="3.10.20.90">
    <property type="entry name" value="Phosphatidylinositol 3-kinase Catalytic Subunit, Chain A, domain 1"/>
    <property type="match status" value="1"/>
</dbReference>
<dbReference type="Proteomes" id="UP001552299">
    <property type="component" value="Unassembled WGS sequence"/>
</dbReference>
<dbReference type="SUPFAM" id="SSF54236">
    <property type="entry name" value="Ubiquitin-like"/>
    <property type="match status" value="1"/>
</dbReference>
<evidence type="ECO:0000256" key="1">
    <source>
        <dbReference type="SAM" id="MobiDB-lite"/>
    </source>
</evidence>
<protein>
    <recommendedName>
        <fullName evidence="2">UBX domain-containing protein</fullName>
    </recommendedName>
</protein>
<sequence>MIANSLGGPKSSIIALQFGIPTLHGEILQKSLEICIDSHYHLRLIDRYQMDPFLRRLLKLRIRRSFFSFLSQVGAAVSRYCIFLHLIQGHVEASQFSAIYPQKSVPSISAVGYNGLMLWQHEGYIDCERFIESIEKAWAAMHFQDTAAVLLSAALASKKPEPSSSSSTDVASIEQGESSSLHDPSSLAGNEALNIEAEPSNDPEALVEQQVEDVSEDDNALQLDTANAANVYSEDRENKENETQEILHSVTHNIPDFLTVPREYQSIENHPKSSPEPVVEIHLSSSVSSQINSIEVQERTHSVPDEIIDSENTIKSTTIHLSIRMPSGTSLQEKFTITDRLRSVKNYVDDNHDSNLGSYDLAIPYPRKVFGEEDMSKALSELGFAGRQALIVIPKNGVSGHQRVSFPSNDIQTAANQTTSNDNGIGYFGYLKRALSYMNPFSYLSGNSSQSSSEQAPNDDLWQYRPNPGLQNSLSRVEASRNQYSSNPQNTIASASTSRTSSRPFGSGSNIHTLRHDEDDFSSRDRNTFWNGNSTQYGGNDK</sequence>
<dbReference type="SMART" id="SM00166">
    <property type="entry name" value="UBX"/>
    <property type="match status" value="1"/>
</dbReference>
<feature type="domain" description="UBX" evidence="2">
    <location>
        <begin position="314"/>
        <end position="392"/>
    </location>
</feature>
<feature type="region of interest" description="Disordered" evidence="1">
    <location>
        <begin position="159"/>
        <end position="187"/>
    </location>
</feature>
<dbReference type="AlphaFoldDB" id="A0ABD0TW35"/>
<dbReference type="PANTHER" id="PTHR47770">
    <property type="entry name" value="PLANT UBX DOMAIN-CONTAINING PROTEIN 11"/>
    <property type="match status" value="1"/>
</dbReference>
<gene>
    <name evidence="3" type="ORF">M5K25_025893</name>
</gene>
<dbReference type="EMBL" id="JANQDX010000019">
    <property type="protein sequence ID" value="KAL0903839.1"/>
    <property type="molecule type" value="Genomic_DNA"/>
</dbReference>
<dbReference type="Pfam" id="PF00789">
    <property type="entry name" value="UBX"/>
    <property type="match status" value="1"/>
</dbReference>
<feature type="compositionally biased region" description="Basic and acidic residues" evidence="1">
    <location>
        <begin position="514"/>
        <end position="527"/>
    </location>
</feature>
<dbReference type="InterPro" id="IPR029071">
    <property type="entry name" value="Ubiquitin-like_domsf"/>
</dbReference>